<dbReference type="AlphaFoldDB" id="A0A6G9YF61"/>
<feature type="transmembrane region" description="Helical" evidence="1">
    <location>
        <begin position="211"/>
        <end position="229"/>
    </location>
</feature>
<feature type="transmembrane region" description="Helical" evidence="1">
    <location>
        <begin position="152"/>
        <end position="170"/>
    </location>
</feature>
<dbReference type="KEGG" id="nah:F5544_18820"/>
<feature type="transmembrane region" description="Helical" evidence="1">
    <location>
        <begin position="105"/>
        <end position="132"/>
    </location>
</feature>
<accession>A0A6G9YF61</accession>
<feature type="transmembrane region" description="Helical" evidence="1">
    <location>
        <begin position="182"/>
        <end position="205"/>
    </location>
</feature>
<evidence type="ECO:0000313" key="3">
    <source>
        <dbReference type="Proteomes" id="UP000503540"/>
    </source>
</evidence>
<reference evidence="2 3" key="1">
    <citation type="journal article" date="2019" name="ACS Chem. Biol.">
        <title>Identification and Mobilization of a Cryptic Antibiotic Biosynthesis Gene Locus from a Human-Pathogenic Nocardia Isolate.</title>
        <authorList>
            <person name="Herisse M."/>
            <person name="Ishida K."/>
            <person name="Porter J.L."/>
            <person name="Howden B."/>
            <person name="Hertweck C."/>
            <person name="Stinear T.P."/>
            <person name="Pidot S.J."/>
        </authorList>
    </citation>
    <scope>NUCLEOTIDE SEQUENCE [LARGE SCALE GENOMIC DNA]</scope>
    <source>
        <strain evidence="2 3">AUSMDU00012717</strain>
    </source>
</reference>
<dbReference type="RefSeq" id="WP_238847325.1">
    <property type="nucleotide sequence ID" value="NZ_CP046172.1"/>
</dbReference>
<evidence type="ECO:0000313" key="2">
    <source>
        <dbReference type="EMBL" id="QIS11633.1"/>
    </source>
</evidence>
<evidence type="ECO:0000256" key="1">
    <source>
        <dbReference type="SAM" id="Phobius"/>
    </source>
</evidence>
<feature type="transmembrane region" description="Helical" evidence="1">
    <location>
        <begin position="27"/>
        <end position="45"/>
    </location>
</feature>
<dbReference type="EMBL" id="CP046172">
    <property type="protein sequence ID" value="QIS11633.1"/>
    <property type="molecule type" value="Genomic_DNA"/>
</dbReference>
<keyword evidence="3" id="KW-1185">Reference proteome</keyword>
<feature type="transmembrane region" description="Helical" evidence="1">
    <location>
        <begin position="277"/>
        <end position="298"/>
    </location>
</feature>
<keyword evidence="1" id="KW-0812">Transmembrane</keyword>
<feature type="transmembrane region" description="Helical" evidence="1">
    <location>
        <begin position="236"/>
        <end position="257"/>
    </location>
</feature>
<name>A0A6G9YF61_9NOCA</name>
<feature type="transmembrane region" description="Helical" evidence="1">
    <location>
        <begin position="310"/>
        <end position="329"/>
    </location>
</feature>
<sequence>MDIAAHPGGVARPRSAVAALRIDAERAGALTVLLGTVVSLIGLSWDVQWHNDVGPDTFFTLPHLFLYSGSAIAGFASLAMVLRATAAQRADRDITGFRGGVPVRVFGGMFTAPLGYMVAGAGAASFLLYGLLDLAWHSIYGFDAVLNSPPHIALFLSMSITMAGSLIIFASAREQLWGRTGFVLAVPILMTFTPITVLAFAALPLPVDPRTLGTIFFVVLLLILSAGVLRLPYGAVLVAVALGAMQGVLWWFSPWAARVYADWVGLPLRDGLVAHPPSIPSAIPVCLIIAAVVVDGIRWQALRRGWPTRWLPALMGAVGGLVIGVTFPMQHVLLWHLATPSVSRLVTIGVWGIAIGALAGFLGQRIALLLRYDELVALSGKGR</sequence>
<gene>
    <name evidence="2" type="ORF">F5544_18820</name>
</gene>
<feature type="transmembrane region" description="Helical" evidence="1">
    <location>
        <begin position="341"/>
        <end position="362"/>
    </location>
</feature>
<feature type="transmembrane region" description="Helical" evidence="1">
    <location>
        <begin position="65"/>
        <end position="84"/>
    </location>
</feature>
<dbReference type="Proteomes" id="UP000503540">
    <property type="component" value="Chromosome"/>
</dbReference>
<proteinExistence type="predicted"/>
<keyword evidence="1" id="KW-0472">Membrane</keyword>
<keyword evidence="1" id="KW-1133">Transmembrane helix</keyword>
<organism evidence="2 3">
    <name type="scientific">Nocardia arthritidis</name>
    <dbReference type="NCBI Taxonomy" id="228602"/>
    <lineage>
        <taxon>Bacteria</taxon>
        <taxon>Bacillati</taxon>
        <taxon>Actinomycetota</taxon>
        <taxon>Actinomycetes</taxon>
        <taxon>Mycobacteriales</taxon>
        <taxon>Nocardiaceae</taxon>
        <taxon>Nocardia</taxon>
    </lineage>
</organism>
<protein>
    <submittedName>
        <fullName evidence="2">Uncharacterized protein</fullName>
    </submittedName>
</protein>